<dbReference type="CDD" id="cd00109">
    <property type="entry name" value="Kunitz-type"/>
    <property type="match status" value="1"/>
</dbReference>
<reference evidence="10" key="1">
    <citation type="submission" date="2023-01" db="EMBL/GenBank/DDBJ databases">
        <title>Genome assembly of the deep-sea coral Lophelia pertusa.</title>
        <authorList>
            <person name="Herrera S."/>
            <person name="Cordes E."/>
        </authorList>
    </citation>
    <scope>NUCLEOTIDE SEQUENCE</scope>
    <source>
        <strain evidence="10">USNM1676648</strain>
        <tissue evidence="10">Polyp</tissue>
    </source>
</reference>
<dbReference type="AlphaFoldDB" id="A0A9X0D5D3"/>
<keyword evidence="7" id="KW-1015">Disulfide bond</keyword>
<evidence type="ECO:0000256" key="1">
    <source>
        <dbReference type="ARBA" id="ARBA00004532"/>
    </source>
</evidence>
<dbReference type="EMBL" id="MU825877">
    <property type="protein sequence ID" value="KAJ7386308.1"/>
    <property type="molecule type" value="Genomic_DNA"/>
</dbReference>
<dbReference type="FunFam" id="4.10.410.10:FF:000021">
    <property type="entry name" value="Serine protease inhibitor, putative"/>
    <property type="match status" value="1"/>
</dbReference>
<dbReference type="Proteomes" id="UP001163046">
    <property type="component" value="Unassembled WGS sequence"/>
</dbReference>
<evidence type="ECO:0000256" key="2">
    <source>
        <dbReference type="ARBA" id="ARBA00004613"/>
    </source>
</evidence>
<evidence type="ECO:0000256" key="8">
    <source>
        <dbReference type="ARBA" id="ARBA00023331"/>
    </source>
</evidence>
<sequence>MAQTFKSRDPSICELPKEVGECRGAFPKFYYNKETGECENFIYGGCDGNQNNFDTKEECERKCKSGYSR</sequence>
<dbReference type="PROSITE" id="PS00280">
    <property type="entry name" value="BPTI_KUNITZ_1"/>
    <property type="match status" value="1"/>
</dbReference>
<dbReference type="InterPro" id="IPR036880">
    <property type="entry name" value="Kunitz_BPTI_sf"/>
</dbReference>
<keyword evidence="5" id="KW-0646">Protease inhibitor</keyword>
<feature type="non-terminal residue" evidence="10">
    <location>
        <position position="1"/>
    </location>
</feature>
<gene>
    <name evidence="10" type="ORF">OS493_010715</name>
</gene>
<name>A0A9X0D5D3_9CNID</name>
<evidence type="ECO:0000259" key="9">
    <source>
        <dbReference type="PROSITE" id="PS50279"/>
    </source>
</evidence>
<dbReference type="PANTHER" id="PTHR10083">
    <property type="entry name" value="KUNITZ-TYPE PROTEASE INHIBITOR-RELATED"/>
    <property type="match status" value="1"/>
</dbReference>
<evidence type="ECO:0000256" key="3">
    <source>
        <dbReference type="ARBA" id="ARBA00007226"/>
    </source>
</evidence>
<comment type="caution">
    <text evidence="10">The sequence shown here is derived from an EMBL/GenBank/DDBJ whole genome shotgun (WGS) entry which is preliminary data.</text>
</comment>
<dbReference type="GO" id="GO:0008200">
    <property type="term" value="F:ion channel inhibitor activity"/>
    <property type="evidence" value="ECO:0007669"/>
    <property type="project" value="UniProtKB-ARBA"/>
</dbReference>
<evidence type="ECO:0000256" key="5">
    <source>
        <dbReference type="ARBA" id="ARBA00022690"/>
    </source>
</evidence>
<organism evidence="10 11">
    <name type="scientific">Desmophyllum pertusum</name>
    <dbReference type="NCBI Taxonomy" id="174260"/>
    <lineage>
        <taxon>Eukaryota</taxon>
        <taxon>Metazoa</taxon>
        <taxon>Cnidaria</taxon>
        <taxon>Anthozoa</taxon>
        <taxon>Hexacorallia</taxon>
        <taxon>Scleractinia</taxon>
        <taxon>Caryophylliina</taxon>
        <taxon>Caryophylliidae</taxon>
        <taxon>Desmophyllum</taxon>
    </lineage>
</organism>
<dbReference type="PRINTS" id="PR00759">
    <property type="entry name" value="BASICPTASE"/>
</dbReference>
<dbReference type="InterPro" id="IPR020901">
    <property type="entry name" value="Prtase_inh_Kunz-CS"/>
</dbReference>
<evidence type="ECO:0000256" key="7">
    <source>
        <dbReference type="ARBA" id="ARBA00023157"/>
    </source>
</evidence>
<dbReference type="GO" id="GO:0042151">
    <property type="term" value="C:nematocyst"/>
    <property type="evidence" value="ECO:0007669"/>
    <property type="project" value="UniProtKB-SubCell"/>
</dbReference>
<dbReference type="PANTHER" id="PTHR10083:SF374">
    <property type="entry name" value="BPTI_KUNITZ INHIBITOR DOMAIN-CONTAINING PROTEIN"/>
    <property type="match status" value="1"/>
</dbReference>
<dbReference type="GO" id="GO:0004867">
    <property type="term" value="F:serine-type endopeptidase inhibitor activity"/>
    <property type="evidence" value="ECO:0007669"/>
    <property type="project" value="UniProtKB-KW"/>
</dbReference>
<evidence type="ECO:0000256" key="4">
    <source>
        <dbReference type="ARBA" id="ARBA00022525"/>
    </source>
</evidence>
<evidence type="ECO:0000313" key="10">
    <source>
        <dbReference type="EMBL" id="KAJ7386308.1"/>
    </source>
</evidence>
<dbReference type="Gene3D" id="4.10.410.10">
    <property type="entry name" value="Pancreatic trypsin inhibitor Kunitz domain"/>
    <property type="match status" value="1"/>
</dbReference>
<comment type="similarity">
    <text evidence="3">Belongs to the venom Kunitz-type family. Sea anemone type 2 potassium channel toxin subfamily.</text>
</comment>
<dbReference type="SMART" id="SM00131">
    <property type="entry name" value="KU"/>
    <property type="match status" value="1"/>
</dbReference>
<keyword evidence="8" id="KW-0166">Nematocyst</keyword>
<dbReference type="GO" id="GO:0005615">
    <property type="term" value="C:extracellular space"/>
    <property type="evidence" value="ECO:0007669"/>
    <property type="project" value="TreeGrafter"/>
</dbReference>
<dbReference type="SUPFAM" id="SSF57362">
    <property type="entry name" value="BPTI-like"/>
    <property type="match status" value="1"/>
</dbReference>
<dbReference type="InterPro" id="IPR002223">
    <property type="entry name" value="Kunitz_BPTI"/>
</dbReference>
<proteinExistence type="inferred from homology"/>
<protein>
    <submittedName>
        <fullName evidence="10">PI-actitoxin-Aeq3b</fullName>
    </submittedName>
</protein>
<dbReference type="OrthoDB" id="4473401at2759"/>
<evidence type="ECO:0000256" key="6">
    <source>
        <dbReference type="ARBA" id="ARBA00022900"/>
    </source>
</evidence>
<evidence type="ECO:0000313" key="11">
    <source>
        <dbReference type="Proteomes" id="UP001163046"/>
    </source>
</evidence>
<keyword evidence="11" id="KW-1185">Reference proteome</keyword>
<comment type="subcellular location">
    <subcellularLocation>
        <location evidence="1">Nematocyst</location>
    </subcellularLocation>
    <subcellularLocation>
        <location evidence="2">Secreted</location>
    </subcellularLocation>
</comment>
<dbReference type="Pfam" id="PF00014">
    <property type="entry name" value="Kunitz_BPTI"/>
    <property type="match status" value="1"/>
</dbReference>
<dbReference type="PROSITE" id="PS50279">
    <property type="entry name" value="BPTI_KUNITZ_2"/>
    <property type="match status" value="1"/>
</dbReference>
<feature type="domain" description="BPTI/Kunitz inhibitor" evidence="9">
    <location>
        <begin position="13"/>
        <end position="63"/>
    </location>
</feature>
<keyword evidence="4" id="KW-0964">Secreted</keyword>
<dbReference type="InterPro" id="IPR050098">
    <property type="entry name" value="TFPI/VKTCI-like"/>
</dbReference>
<keyword evidence="6" id="KW-0722">Serine protease inhibitor</keyword>
<accession>A0A9X0D5D3</accession>